<evidence type="ECO:0000313" key="1">
    <source>
        <dbReference type="EMBL" id="KKL45200.1"/>
    </source>
</evidence>
<comment type="caution">
    <text evidence="1">The sequence shown here is derived from an EMBL/GenBank/DDBJ whole genome shotgun (WGS) entry which is preliminary data.</text>
</comment>
<proteinExistence type="predicted"/>
<gene>
    <name evidence="1" type="ORF">LCGC14_2358060</name>
</gene>
<dbReference type="AlphaFoldDB" id="A0A0F9EJW3"/>
<dbReference type="EMBL" id="LAZR01034477">
    <property type="protein sequence ID" value="KKL45200.1"/>
    <property type="molecule type" value="Genomic_DNA"/>
</dbReference>
<reference evidence="1" key="1">
    <citation type="journal article" date="2015" name="Nature">
        <title>Complex archaea that bridge the gap between prokaryotes and eukaryotes.</title>
        <authorList>
            <person name="Spang A."/>
            <person name="Saw J.H."/>
            <person name="Jorgensen S.L."/>
            <person name="Zaremba-Niedzwiedzka K."/>
            <person name="Martijn J."/>
            <person name="Lind A.E."/>
            <person name="van Eijk R."/>
            <person name="Schleper C."/>
            <person name="Guy L."/>
            <person name="Ettema T.J."/>
        </authorList>
    </citation>
    <scope>NUCLEOTIDE SEQUENCE</scope>
</reference>
<protein>
    <submittedName>
        <fullName evidence="1">Uncharacterized protein</fullName>
    </submittedName>
</protein>
<accession>A0A0F9EJW3</accession>
<organism evidence="1">
    <name type="scientific">marine sediment metagenome</name>
    <dbReference type="NCBI Taxonomy" id="412755"/>
    <lineage>
        <taxon>unclassified sequences</taxon>
        <taxon>metagenomes</taxon>
        <taxon>ecological metagenomes</taxon>
    </lineage>
</organism>
<name>A0A0F9EJW3_9ZZZZ</name>
<sequence>MSLLEKIHYSKLEKSIIVTAEAVLSKAMARLRKLLDPHGSERNTRTAEVRRPEIKQTVVTTRRGLRIVVNENEVCFYGQKDMIRADWIEIPGIIASLRSALVPHDHEKTISQAHIESGLELATGFAGSLDDYIFTVGDAEDIVKTRMFVTECPDRKIAGEINHVMLIGSRKLYRYIEEELQTQ</sequence>